<proteinExistence type="predicted"/>
<gene>
    <name evidence="2" type="ORF">B2A_05300</name>
</gene>
<dbReference type="Pfam" id="PF20097">
    <property type="entry name" value="DUF6487"/>
    <property type="match status" value="1"/>
</dbReference>
<name>T1BQT4_9ZZZZ</name>
<reference evidence="2" key="2">
    <citation type="journal article" date="2014" name="ISME J.">
        <title>Microbial stratification in low pH oxic and suboxic macroscopic growths along an acid mine drainage.</title>
        <authorList>
            <person name="Mendez-Garcia C."/>
            <person name="Mesa V."/>
            <person name="Sprenger R.R."/>
            <person name="Richter M."/>
            <person name="Diez M.S."/>
            <person name="Solano J."/>
            <person name="Bargiela R."/>
            <person name="Golyshina O.V."/>
            <person name="Manteca A."/>
            <person name="Ramos J.L."/>
            <person name="Gallego J.R."/>
            <person name="Llorente I."/>
            <person name="Martins Dos Santos V.A."/>
            <person name="Jensen O.N."/>
            <person name="Pelaez A.I."/>
            <person name="Sanchez J."/>
            <person name="Ferrer M."/>
        </authorList>
    </citation>
    <scope>NUCLEOTIDE SEQUENCE</scope>
</reference>
<evidence type="ECO:0000313" key="2">
    <source>
        <dbReference type="EMBL" id="EQD56345.1"/>
    </source>
</evidence>
<protein>
    <recommendedName>
        <fullName evidence="1">DUF6487 domain-containing protein</fullName>
    </recommendedName>
</protein>
<dbReference type="EMBL" id="AUZZ01003673">
    <property type="protein sequence ID" value="EQD56345.1"/>
    <property type="molecule type" value="Genomic_DNA"/>
</dbReference>
<dbReference type="AlphaFoldDB" id="T1BQT4"/>
<organism evidence="2">
    <name type="scientific">mine drainage metagenome</name>
    <dbReference type="NCBI Taxonomy" id="410659"/>
    <lineage>
        <taxon>unclassified sequences</taxon>
        <taxon>metagenomes</taxon>
        <taxon>ecological metagenomes</taxon>
    </lineage>
</organism>
<reference evidence="2" key="1">
    <citation type="submission" date="2013-08" db="EMBL/GenBank/DDBJ databases">
        <authorList>
            <person name="Mendez C."/>
            <person name="Richter M."/>
            <person name="Ferrer M."/>
            <person name="Sanchez J."/>
        </authorList>
    </citation>
    <scope>NUCLEOTIDE SEQUENCE</scope>
</reference>
<evidence type="ECO:0000259" key="1">
    <source>
        <dbReference type="Pfam" id="PF20097"/>
    </source>
</evidence>
<sequence>MAAPSTVACPRCGKPMESGIVATTGLIAWQQRRTRLLLDGEIVGKKRVATTPNYPGWRCRDCHLLLLDHRPDR</sequence>
<accession>T1BQT4</accession>
<comment type="caution">
    <text evidence="2">The sequence shown here is derived from an EMBL/GenBank/DDBJ whole genome shotgun (WGS) entry which is preliminary data.</text>
</comment>
<feature type="domain" description="DUF6487" evidence="1">
    <location>
        <begin position="9"/>
        <end position="68"/>
    </location>
</feature>
<dbReference type="InterPro" id="IPR045504">
    <property type="entry name" value="DUF6487"/>
</dbReference>